<dbReference type="EMBL" id="CP096983">
    <property type="protein sequence ID" value="URZ11241.1"/>
    <property type="molecule type" value="Genomic_DNA"/>
</dbReference>
<dbReference type="SUPFAM" id="SSF54506">
    <property type="entry name" value="Diaminopimelate epimerase-like"/>
    <property type="match status" value="1"/>
</dbReference>
<sequence>MEVKVYILNSFAKLEGGGNPAGVVLNADELSIDEMQKISAKVGLSETAFITKINSTNFKVRFYTPNNEVDLCGHATIASFSLMLNNGSIKAGEYTIHTKVGTLKIQCEKDGTIFMQQNKPMFDEVTNKNEILCSLNISKEDLIKSLPVKIVSTGLRDIFIPIKSLDILYNIKPDFHKVLKLSKEHRVVGYHVFSLETEGIANANCRNFAPLYGIKEESATGTSNGALSCYLYKYGVVSENEAKKMLFEQGYSMKKPSEILSTLIIKEKNILEVKVGGRALNINEEIIEI</sequence>
<proteinExistence type="inferred from homology"/>
<dbReference type="Proteomes" id="UP000190951">
    <property type="component" value="Chromosome"/>
</dbReference>
<name>A0A1S8L5S7_9CLOT</name>
<reference evidence="3 4" key="1">
    <citation type="submission" date="2022-04" db="EMBL/GenBank/DDBJ databases">
        <title>Genome sequence of C. roseum typestrain.</title>
        <authorList>
            <person name="Poehlein A."/>
            <person name="Schoch T."/>
            <person name="Duerre P."/>
            <person name="Daniel R."/>
        </authorList>
    </citation>
    <scope>NUCLEOTIDE SEQUENCE [LARGE SCALE GENOMIC DNA]</scope>
    <source>
        <strain evidence="3 4">DSM 7320</strain>
    </source>
</reference>
<dbReference type="InterPro" id="IPR003719">
    <property type="entry name" value="Phenazine_PhzF-like"/>
</dbReference>
<dbReference type="AlphaFoldDB" id="A0A1S8L5S7"/>
<keyword evidence="2 3" id="KW-0413">Isomerase</keyword>
<evidence type="ECO:0000313" key="4">
    <source>
        <dbReference type="Proteomes" id="UP000190951"/>
    </source>
</evidence>
<dbReference type="GO" id="GO:0005737">
    <property type="term" value="C:cytoplasm"/>
    <property type="evidence" value="ECO:0007669"/>
    <property type="project" value="TreeGrafter"/>
</dbReference>
<dbReference type="GO" id="GO:0016853">
    <property type="term" value="F:isomerase activity"/>
    <property type="evidence" value="ECO:0007669"/>
    <property type="project" value="UniProtKB-KW"/>
</dbReference>
<evidence type="ECO:0000256" key="2">
    <source>
        <dbReference type="ARBA" id="ARBA00023235"/>
    </source>
</evidence>
<dbReference type="KEGG" id="crw:CROST_019580"/>
<accession>A0A1S8L5S7</accession>
<dbReference type="PANTHER" id="PTHR13774">
    <property type="entry name" value="PHENAZINE BIOSYNTHESIS PROTEIN"/>
    <property type="match status" value="1"/>
</dbReference>
<dbReference type="PANTHER" id="PTHR13774:SF39">
    <property type="entry name" value="BIOSYNTHESIS PROTEIN, PUTATIVE-RELATED"/>
    <property type="match status" value="1"/>
</dbReference>
<evidence type="ECO:0000313" key="3">
    <source>
        <dbReference type="EMBL" id="URZ11241.1"/>
    </source>
</evidence>
<dbReference type="EC" id="5.1.-.-" evidence="3"/>
<gene>
    <name evidence="3" type="primary">yddE_1</name>
    <name evidence="3" type="ORF">CROST_019580</name>
</gene>
<organism evidence="3 4">
    <name type="scientific">Clostridium felsineum</name>
    <dbReference type="NCBI Taxonomy" id="36839"/>
    <lineage>
        <taxon>Bacteria</taxon>
        <taxon>Bacillati</taxon>
        <taxon>Bacillota</taxon>
        <taxon>Clostridia</taxon>
        <taxon>Eubacteriales</taxon>
        <taxon>Clostridiaceae</taxon>
        <taxon>Clostridium</taxon>
    </lineage>
</organism>
<comment type="similarity">
    <text evidence="1">Belongs to the PhzF family.</text>
</comment>
<dbReference type="STRING" id="84029.CROST_22850"/>
<dbReference type="Pfam" id="PF02567">
    <property type="entry name" value="PhzC-PhzF"/>
    <property type="match status" value="1"/>
</dbReference>
<keyword evidence="4" id="KW-1185">Reference proteome</keyword>
<dbReference type="RefSeq" id="WP_077834703.1">
    <property type="nucleotide sequence ID" value="NZ_CP096983.1"/>
</dbReference>
<dbReference type="Gene3D" id="3.10.310.10">
    <property type="entry name" value="Diaminopimelate Epimerase, Chain A, domain 1"/>
    <property type="match status" value="2"/>
</dbReference>
<dbReference type="NCBIfam" id="TIGR00654">
    <property type="entry name" value="PhzF_family"/>
    <property type="match status" value="1"/>
</dbReference>
<protein>
    <submittedName>
        <fullName evidence="3">Isomerase YddE</fullName>
        <ecNumber evidence="3">5.1.-.-</ecNumber>
    </submittedName>
</protein>
<evidence type="ECO:0000256" key="1">
    <source>
        <dbReference type="ARBA" id="ARBA00008270"/>
    </source>
</evidence>
<dbReference type="PIRSF" id="PIRSF016184">
    <property type="entry name" value="PhzC_PhzF"/>
    <property type="match status" value="1"/>
</dbReference>